<feature type="compositionally biased region" description="Basic and acidic residues" evidence="2">
    <location>
        <begin position="985"/>
        <end position="996"/>
    </location>
</feature>
<dbReference type="Gene3D" id="3.40.50.300">
    <property type="entry name" value="P-loop containing nucleotide triphosphate hydrolases"/>
    <property type="match status" value="1"/>
</dbReference>
<proteinExistence type="predicted"/>
<keyword evidence="3" id="KW-1133">Transmembrane helix</keyword>
<keyword evidence="3" id="KW-0812">Transmembrane</keyword>
<dbReference type="EMBL" id="JBANMG010000005">
    <property type="protein sequence ID" value="KAK6952774.1"/>
    <property type="molecule type" value="Genomic_DNA"/>
</dbReference>
<feature type="region of interest" description="Disordered" evidence="2">
    <location>
        <begin position="969"/>
        <end position="996"/>
    </location>
</feature>
<keyword evidence="3" id="KW-0472">Membrane</keyword>
<evidence type="ECO:0000256" key="3">
    <source>
        <dbReference type="SAM" id="Phobius"/>
    </source>
</evidence>
<dbReference type="SUPFAM" id="SSF52540">
    <property type="entry name" value="P-loop containing nucleoside triphosphate hydrolases"/>
    <property type="match status" value="1"/>
</dbReference>
<comment type="caution">
    <text evidence="4">The sequence shown here is derived from an EMBL/GenBank/DDBJ whole genome shotgun (WGS) entry which is preliminary data.</text>
</comment>
<evidence type="ECO:0000256" key="2">
    <source>
        <dbReference type="SAM" id="MobiDB-lite"/>
    </source>
</evidence>
<keyword evidence="1" id="KW-0175">Coiled coil</keyword>
<feature type="transmembrane region" description="Helical" evidence="3">
    <location>
        <begin position="1314"/>
        <end position="1336"/>
    </location>
</feature>
<organism evidence="4 5">
    <name type="scientific">Daldinia eschscholtzii</name>
    <dbReference type="NCBI Taxonomy" id="292717"/>
    <lineage>
        <taxon>Eukaryota</taxon>
        <taxon>Fungi</taxon>
        <taxon>Dikarya</taxon>
        <taxon>Ascomycota</taxon>
        <taxon>Pezizomycotina</taxon>
        <taxon>Sordariomycetes</taxon>
        <taxon>Xylariomycetidae</taxon>
        <taxon>Xylariales</taxon>
        <taxon>Hypoxylaceae</taxon>
        <taxon>Daldinia</taxon>
    </lineage>
</organism>
<accession>A0AAX6MJW3</accession>
<gene>
    <name evidence="4" type="ORF">Daesc_005068</name>
</gene>
<feature type="coiled-coil region" evidence="1">
    <location>
        <begin position="634"/>
        <end position="665"/>
    </location>
</feature>
<dbReference type="InterPro" id="IPR027417">
    <property type="entry name" value="P-loop_NTPase"/>
</dbReference>
<name>A0AAX6MJW3_9PEZI</name>
<evidence type="ECO:0000313" key="4">
    <source>
        <dbReference type="EMBL" id="KAK6952774.1"/>
    </source>
</evidence>
<protein>
    <recommendedName>
        <fullName evidence="6">AAA+ ATPase domain-containing protein</fullName>
    </recommendedName>
</protein>
<dbReference type="Proteomes" id="UP001369815">
    <property type="component" value="Unassembled WGS sequence"/>
</dbReference>
<evidence type="ECO:0000313" key="5">
    <source>
        <dbReference type="Proteomes" id="UP001369815"/>
    </source>
</evidence>
<feature type="compositionally biased region" description="Polar residues" evidence="2">
    <location>
        <begin position="1122"/>
        <end position="1133"/>
    </location>
</feature>
<evidence type="ECO:0008006" key="6">
    <source>
        <dbReference type="Google" id="ProtNLM"/>
    </source>
</evidence>
<sequence length="1366" mass="153525">MSSLDVTSRSLSKELDTGGLLECVEQVKESLIGLESSESGGEPLSLLALLLNDLHDVAISLNALTEKNIKFPRENADRLYNVYKGCGTLIQESILRLESLKINQKFATPLNRELQLRVDMIRIFRSVIELLSQAITTDQNTTQRGTLAAIAALRNDITATRMGISHPDFNVGSIELRKAVITAEYAIPTPIHKHFIVPRRTSTLYTGREEEEAIIKAAFEDKTCLNRKIFVLFGEEGSGKTELALKYAEDFRARFWGVFFIDGSSRKRLSEGYADIARNVGIEPNENSTKKWLAEQTVPWLLMIDDANITGVDFNDMLPAGRQGCIIITSPISKYVRHGNVGKKYLMVQHMKEEDPIYLILRAAAYSPPWKLTSKILARKMTNISGTSPLGLVAAGNVIKHHLCSLEDYPAFHQRQSNLLLSHQRKSLWPWVNNEHTTSSLLHRDYIDIISPLEMLCSSLEANKQRSSRDAFELLNIFSYLDYKHFHLDLLFNAALNYSIEGLGTNEAEKSYRNWLKRFRQSITTRLSQYLNSVALSTPSPLPQILRNDRGLGSDEFEEELRGRLDQATHILLQRSLIMAEEGENQYSMHCLVQKWVRERLSISDRAYWCGIATAIQARNVSALHHGEIGDMDEEELERELSRHIDHIENARDQLRLDAKTVETELNAELVSSTRLTGLPDRVKSLYGKVADIRDEIAGFIFADDEIISFIQAALDHPNIGSGRLESNLKRLLIEYSGDLLEHASTNIHIEVAKLIKNQSSYIANLAKSPSHAEAIGLSLQSKEVTGYADAPYSEIQESSGSGSSSRKFTHGKLTDFQPTSWQLGIQDTINNKETQLVNRTASSAKELRLSDTDDEGSTSDSLDEIKSFLQSGEAIKKLRTRLGMIVSRTIDESIIDGSKQVSLEKAPGEYMLIALVWFGVCPAIYSLVSDLKEIPLSDGMILTLLATLLCCLISGAVPFVTDESEPGDHLDVHVNQKSPRRAKPREGETDKQKFPKERLYKLQEDDHIFERLITLPSFLDSVLDKAPFLNSEPPIPLVKLVYDGHACGAKLFDDFVEIEPGSLQKLQDYLQRAVQNDGHKKESRMTSFQSIRISAKGALGWFSGIISMIWGGSKGSISRTSSTLPLHRNPSSNSPPEPAKPLDRLHVLLCIHTGETGSRLHQERLSEINTDRELLLFLRKEYATYRKVFSWLTLRSVTRVSLARFMVDSSEFAEVHRHAHVCMSDCVCIPPVDRIGTEYNCRPAPGVKPKYVPPIGPRYLSHHFSHPNCVRPTQRFIYNQLPKRTCGQLQASEDKIEFGWGVYFEEGWHWRTIYFLIVVLIASGSGIFGITWSITKGDIQGGFAISSLWMTSGSLFLGYIAVRSF</sequence>
<keyword evidence="5" id="KW-1185">Reference proteome</keyword>
<feature type="transmembrane region" description="Helical" evidence="3">
    <location>
        <begin position="1342"/>
        <end position="1363"/>
    </location>
</feature>
<evidence type="ECO:0000256" key="1">
    <source>
        <dbReference type="SAM" id="Coils"/>
    </source>
</evidence>
<feature type="region of interest" description="Disordered" evidence="2">
    <location>
        <begin position="1122"/>
        <end position="1141"/>
    </location>
</feature>
<reference evidence="4 5" key="1">
    <citation type="journal article" date="2024" name="Front Chem Biol">
        <title>Unveiling the potential of Daldinia eschscholtzii MFLUCC 19-0629 through bioactivity and bioinformatics studies for enhanced sustainable agriculture production.</title>
        <authorList>
            <person name="Brooks S."/>
            <person name="Weaver J.A."/>
            <person name="Klomchit A."/>
            <person name="Alharthi S.A."/>
            <person name="Onlamun T."/>
            <person name="Nurani R."/>
            <person name="Vong T.K."/>
            <person name="Alberti F."/>
            <person name="Greco C."/>
        </authorList>
    </citation>
    <scope>NUCLEOTIDE SEQUENCE [LARGE SCALE GENOMIC DNA]</scope>
    <source>
        <strain evidence="4">MFLUCC 19-0629</strain>
    </source>
</reference>